<dbReference type="EC" id="2.3.-.-" evidence="4"/>
<dbReference type="CDD" id="cd04301">
    <property type="entry name" value="NAT_SF"/>
    <property type="match status" value="1"/>
</dbReference>
<accession>A0ABW0YQP9</accession>
<evidence type="ECO:0000256" key="2">
    <source>
        <dbReference type="ARBA" id="ARBA00023315"/>
    </source>
</evidence>
<dbReference type="Proteomes" id="UP001596142">
    <property type="component" value="Unassembled WGS sequence"/>
</dbReference>
<dbReference type="PANTHER" id="PTHR43072:SF23">
    <property type="entry name" value="UPF0039 PROTEIN C11D3.02C"/>
    <property type="match status" value="1"/>
</dbReference>
<protein>
    <submittedName>
        <fullName evidence="4">GNAT family N-acetyltransferase</fullName>
        <ecNumber evidence="4">2.3.-.-</ecNumber>
    </submittedName>
</protein>
<keyword evidence="2 4" id="KW-0012">Acyltransferase</keyword>
<gene>
    <name evidence="4" type="ORF">ACFPU1_13015</name>
</gene>
<keyword evidence="5" id="KW-1185">Reference proteome</keyword>
<feature type="domain" description="N-acetyltransferase" evidence="3">
    <location>
        <begin position="5"/>
        <end position="158"/>
    </location>
</feature>
<dbReference type="InterPro" id="IPR000182">
    <property type="entry name" value="GNAT_dom"/>
</dbReference>
<dbReference type="Gene3D" id="3.40.630.30">
    <property type="match status" value="1"/>
</dbReference>
<dbReference type="InterPro" id="IPR016181">
    <property type="entry name" value="Acyl_CoA_acyltransferase"/>
</dbReference>
<sequence>MNETIVIDWMTEKDWEQVRTIYEEGIATGNATFETNAPAWEKWDEKHARECRLVVRSATAILGWAALTPVSNRNVYAGVAEVSIYISKKSKGMGVGSRLLAALIAESEKQGYWTLQSGIFPENTASLRLHKKQGFREVGRRERIGKMNGVWRDTVLLERRSVKIGMDDEI</sequence>
<evidence type="ECO:0000256" key="1">
    <source>
        <dbReference type="ARBA" id="ARBA00022679"/>
    </source>
</evidence>
<evidence type="ECO:0000259" key="3">
    <source>
        <dbReference type="PROSITE" id="PS51186"/>
    </source>
</evidence>
<dbReference type="GO" id="GO:0016746">
    <property type="term" value="F:acyltransferase activity"/>
    <property type="evidence" value="ECO:0007669"/>
    <property type="project" value="UniProtKB-KW"/>
</dbReference>
<keyword evidence="1 4" id="KW-0808">Transferase</keyword>
<dbReference type="PANTHER" id="PTHR43072">
    <property type="entry name" value="N-ACETYLTRANSFERASE"/>
    <property type="match status" value="1"/>
</dbReference>
<proteinExistence type="predicted"/>
<dbReference type="PROSITE" id="PS51186">
    <property type="entry name" value="GNAT"/>
    <property type="match status" value="1"/>
</dbReference>
<name>A0ABW0YQP9_9BACI</name>
<dbReference type="EMBL" id="JBHSOZ010000005">
    <property type="protein sequence ID" value="MFC5713705.1"/>
    <property type="molecule type" value="Genomic_DNA"/>
</dbReference>
<comment type="caution">
    <text evidence="4">The sequence shown here is derived from an EMBL/GenBank/DDBJ whole genome shotgun (WGS) entry which is preliminary data.</text>
</comment>
<reference evidence="5" key="1">
    <citation type="journal article" date="2019" name="Int. J. Syst. Evol. Microbiol.">
        <title>The Global Catalogue of Microorganisms (GCM) 10K type strain sequencing project: providing services to taxonomists for standard genome sequencing and annotation.</title>
        <authorList>
            <consortium name="The Broad Institute Genomics Platform"/>
            <consortium name="The Broad Institute Genome Sequencing Center for Infectious Disease"/>
            <person name="Wu L."/>
            <person name="Ma J."/>
        </authorList>
    </citation>
    <scope>NUCLEOTIDE SEQUENCE [LARGE SCALE GENOMIC DNA]</scope>
    <source>
        <strain evidence="5">CECT 7184</strain>
    </source>
</reference>
<evidence type="ECO:0000313" key="5">
    <source>
        <dbReference type="Proteomes" id="UP001596142"/>
    </source>
</evidence>
<dbReference type="SUPFAM" id="SSF55729">
    <property type="entry name" value="Acyl-CoA N-acyltransferases (Nat)"/>
    <property type="match status" value="1"/>
</dbReference>
<organism evidence="4 5">
    <name type="scientific">Thalassorhabdus alkalitolerans</name>
    <dbReference type="NCBI Taxonomy" id="2282697"/>
    <lineage>
        <taxon>Bacteria</taxon>
        <taxon>Bacillati</taxon>
        <taxon>Bacillota</taxon>
        <taxon>Bacilli</taxon>
        <taxon>Bacillales</taxon>
        <taxon>Bacillaceae</taxon>
        <taxon>Thalassorhabdus</taxon>
    </lineage>
</organism>
<dbReference type="Pfam" id="PF00583">
    <property type="entry name" value="Acetyltransf_1"/>
    <property type="match status" value="1"/>
</dbReference>
<evidence type="ECO:0000313" key="4">
    <source>
        <dbReference type="EMBL" id="MFC5713705.1"/>
    </source>
</evidence>
<dbReference type="RefSeq" id="WP_385941825.1">
    <property type="nucleotide sequence ID" value="NZ_JBHSOZ010000005.1"/>
</dbReference>